<dbReference type="SUPFAM" id="SSF50199">
    <property type="entry name" value="Staphylococcal nuclease"/>
    <property type="match status" value="1"/>
</dbReference>
<name>S9UX60_9TRYP</name>
<keyword evidence="2" id="KW-0255">Endonuclease</keyword>
<dbReference type="GO" id="GO:0016787">
    <property type="term" value="F:hydrolase activity"/>
    <property type="evidence" value="ECO:0007669"/>
    <property type="project" value="UniProtKB-KW"/>
</dbReference>
<dbReference type="EMBL" id="ATMH01002203">
    <property type="protein sequence ID" value="EPY33468.1"/>
    <property type="molecule type" value="Genomic_DNA"/>
</dbReference>
<dbReference type="OrthoDB" id="430293at2759"/>
<dbReference type="InterPro" id="IPR016071">
    <property type="entry name" value="Staphylococal_nuclease_OB-fold"/>
</dbReference>
<dbReference type="PANTHER" id="PTHR12302">
    <property type="entry name" value="EBNA2 BINDING PROTEIN P100"/>
    <property type="match status" value="1"/>
</dbReference>
<feature type="domain" description="TNase-like" evidence="4">
    <location>
        <begin position="30"/>
        <end position="164"/>
    </location>
</feature>
<dbReference type="SMART" id="SM00318">
    <property type="entry name" value="SNc"/>
    <property type="match status" value="1"/>
</dbReference>
<evidence type="ECO:0000259" key="4">
    <source>
        <dbReference type="PROSITE" id="PS50830"/>
    </source>
</evidence>
<organism evidence="5 6">
    <name type="scientific">Strigomonas culicis</name>
    <dbReference type="NCBI Taxonomy" id="28005"/>
    <lineage>
        <taxon>Eukaryota</taxon>
        <taxon>Discoba</taxon>
        <taxon>Euglenozoa</taxon>
        <taxon>Kinetoplastea</taxon>
        <taxon>Metakinetoplastina</taxon>
        <taxon>Trypanosomatida</taxon>
        <taxon>Trypanosomatidae</taxon>
        <taxon>Strigomonadinae</taxon>
        <taxon>Strigomonas</taxon>
    </lineage>
</organism>
<dbReference type="Proteomes" id="UP000015354">
    <property type="component" value="Unassembled WGS sequence"/>
</dbReference>
<dbReference type="InterPro" id="IPR035437">
    <property type="entry name" value="SNase_OB-fold_sf"/>
</dbReference>
<proteinExistence type="predicted"/>
<evidence type="ECO:0000313" key="5">
    <source>
        <dbReference type="EMBL" id="EPY33468.1"/>
    </source>
</evidence>
<evidence type="ECO:0000256" key="3">
    <source>
        <dbReference type="ARBA" id="ARBA00022801"/>
    </source>
</evidence>
<accession>S9UX60</accession>
<gene>
    <name evidence="5" type="ORF">STCU_02203</name>
</gene>
<comment type="caution">
    <text evidence="5">The sequence shown here is derived from an EMBL/GenBank/DDBJ whole genome shotgun (WGS) entry which is preliminary data.</text>
</comment>
<keyword evidence="3" id="KW-0378">Hydrolase</keyword>
<dbReference type="PROSITE" id="PS50830">
    <property type="entry name" value="TNASE_3"/>
    <property type="match status" value="1"/>
</dbReference>
<evidence type="ECO:0000256" key="1">
    <source>
        <dbReference type="ARBA" id="ARBA00022722"/>
    </source>
</evidence>
<dbReference type="PANTHER" id="PTHR12302:SF3">
    <property type="entry name" value="SERINE_THREONINE-PROTEIN KINASE 31"/>
    <property type="match status" value="1"/>
</dbReference>
<keyword evidence="6" id="KW-1185">Reference proteome</keyword>
<dbReference type="Gene3D" id="2.40.50.90">
    <property type="match status" value="1"/>
</dbReference>
<evidence type="ECO:0000256" key="2">
    <source>
        <dbReference type="ARBA" id="ARBA00022759"/>
    </source>
</evidence>
<sequence length="216" mass="24039">MGASCCCSSGATQKSDVDAQFSFFDSLPTNVEEATVSHVYDGDTLIIREHNNSRVRLLGVDAPALKPRERCAVESAKFVKRLCPKGATVWLQFDEVRKDQYERLLAYIFVRNAGGAGYICINVAVVEQGLAELAAPTDTHLSMREVLLKASTYARSRKLNIWKKIDLNKKIYRSPEETAFHTATCEDLKNCMNLEEMSVSAALDKDLAPCKNCHPM</sequence>
<dbReference type="GO" id="GO:0004519">
    <property type="term" value="F:endonuclease activity"/>
    <property type="evidence" value="ECO:0007669"/>
    <property type="project" value="UniProtKB-KW"/>
</dbReference>
<reference evidence="5 6" key="1">
    <citation type="journal article" date="2013" name="PLoS ONE">
        <title>Predicting the Proteins of Angomonas deanei, Strigomonas culicis and Their Respective Endosymbionts Reveals New Aspects of the Trypanosomatidae Family.</title>
        <authorList>
            <person name="Motta M.C."/>
            <person name="Martins A.C."/>
            <person name="de Souza S.S."/>
            <person name="Catta-Preta C.M."/>
            <person name="Silva R."/>
            <person name="Klein C.C."/>
            <person name="de Almeida L.G."/>
            <person name="de Lima Cunha O."/>
            <person name="Ciapina L.P."/>
            <person name="Brocchi M."/>
            <person name="Colabardini A.C."/>
            <person name="de Araujo Lima B."/>
            <person name="Machado C.R."/>
            <person name="de Almeida Soares C.M."/>
            <person name="Probst C.M."/>
            <person name="de Menezes C.B."/>
            <person name="Thompson C.E."/>
            <person name="Bartholomeu D.C."/>
            <person name="Gradia D.F."/>
            <person name="Pavoni D.P."/>
            <person name="Grisard E.C."/>
            <person name="Fantinatti-Garboggini F."/>
            <person name="Marchini F.K."/>
            <person name="Rodrigues-Luiz G.F."/>
            <person name="Wagner G."/>
            <person name="Goldman G.H."/>
            <person name="Fietto J.L."/>
            <person name="Elias M.C."/>
            <person name="Goldman M.H."/>
            <person name="Sagot M.F."/>
            <person name="Pereira M."/>
            <person name="Stoco P.H."/>
            <person name="de Mendonca-Neto R.P."/>
            <person name="Teixeira S.M."/>
            <person name="Maciel T.E."/>
            <person name="de Oliveira Mendes T.A."/>
            <person name="Urmenyi T.P."/>
            <person name="de Souza W."/>
            <person name="Schenkman S."/>
            <person name="de Vasconcelos A.T."/>
        </authorList>
    </citation>
    <scope>NUCLEOTIDE SEQUENCE [LARGE SCALE GENOMIC DNA]</scope>
</reference>
<protein>
    <submittedName>
        <fullName evidence="5">Micrococcal nuclease</fullName>
    </submittedName>
</protein>
<evidence type="ECO:0000313" key="6">
    <source>
        <dbReference type="Proteomes" id="UP000015354"/>
    </source>
</evidence>
<dbReference type="Pfam" id="PF00565">
    <property type="entry name" value="SNase"/>
    <property type="match status" value="1"/>
</dbReference>
<dbReference type="AlphaFoldDB" id="S9UX60"/>
<dbReference type="GO" id="GO:0005737">
    <property type="term" value="C:cytoplasm"/>
    <property type="evidence" value="ECO:0007669"/>
    <property type="project" value="TreeGrafter"/>
</dbReference>
<keyword evidence="1" id="KW-0540">Nuclease</keyword>